<protein>
    <submittedName>
        <fullName evidence="2">FemAB-related protein (PEP-CTERM system-associated)</fullName>
    </submittedName>
</protein>
<keyword evidence="3" id="KW-1185">Reference proteome</keyword>
<evidence type="ECO:0000313" key="2">
    <source>
        <dbReference type="EMBL" id="MBB5270031.1"/>
    </source>
</evidence>
<sequence>MTAPSIVAAGAADRADWDAYVDVHPQATVFHRYAWREVLQEGLGYEPEYLMAKEGGRVRGVLPLMCVRSRLYGTTLVSLPFCAYGGPLADDPMALQALDEHAQALARERGAKYVEYRFLGESPLAAPTQDLYQTFTKAVPENIGELAAVPQKRRSLLRKAQALGLGVSVDQDVASFFELYADNAHAHGTPALPKRFFKVLCQKLGDTADILIVRDAQGRPLSGMLNYHFRDRLLAYFAGENDGARSTYANDFKCWQLQVHARRSGRTVLDYGRSKAGTGSMDFKKLWGFEATPLSYAFRLVGVPEIPQNNPMNPKYQLAIRTWRKLPRAVVDFVGPRVIHGLG</sequence>
<dbReference type="AlphaFoldDB" id="A0A7W8HDN6"/>
<name>A0A7W8HDN6_9BURK</name>
<dbReference type="PANTHER" id="PTHR36174:SF1">
    <property type="entry name" value="LIPID II:GLYCINE GLYCYLTRANSFERASE"/>
    <property type="match status" value="1"/>
</dbReference>
<proteinExistence type="predicted"/>
<dbReference type="InterPro" id="IPR038740">
    <property type="entry name" value="BioF2-like_GNAT_dom"/>
</dbReference>
<dbReference type="Gene3D" id="3.40.630.30">
    <property type="match status" value="2"/>
</dbReference>
<organism evidence="2 3">
    <name type="scientific">Quisquiliibacterium transsilvanicum</name>
    <dbReference type="NCBI Taxonomy" id="1549638"/>
    <lineage>
        <taxon>Bacteria</taxon>
        <taxon>Pseudomonadati</taxon>
        <taxon>Pseudomonadota</taxon>
        <taxon>Betaproteobacteria</taxon>
        <taxon>Burkholderiales</taxon>
        <taxon>Burkholderiaceae</taxon>
        <taxon>Quisquiliibacterium</taxon>
    </lineage>
</organism>
<dbReference type="InterPro" id="IPR016181">
    <property type="entry name" value="Acyl_CoA_acyltransferase"/>
</dbReference>
<reference evidence="2 3" key="1">
    <citation type="submission" date="2020-08" db="EMBL/GenBank/DDBJ databases">
        <title>Genomic Encyclopedia of Type Strains, Phase IV (KMG-IV): sequencing the most valuable type-strain genomes for metagenomic binning, comparative biology and taxonomic classification.</title>
        <authorList>
            <person name="Goeker M."/>
        </authorList>
    </citation>
    <scope>NUCLEOTIDE SEQUENCE [LARGE SCALE GENOMIC DNA]</scope>
    <source>
        <strain evidence="2 3">DSM 29781</strain>
    </source>
</reference>
<dbReference type="InterPro" id="IPR017469">
    <property type="entry name" value="PEP-CTERM_FemAB-rel"/>
</dbReference>
<dbReference type="SUPFAM" id="SSF55729">
    <property type="entry name" value="Acyl-CoA N-acyltransferases (Nat)"/>
    <property type="match status" value="2"/>
</dbReference>
<dbReference type="PANTHER" id="PTHR36174">
    <property type="entry name" value="LIPID II:GLYCINE GLYCYLTRANSFERASE"/>
    <property type="match status" value="1"/>
</dbReference>
<dbReference type="InterPro" id="IPR050644">
    <property type="entry name" value="PG_Glycine_Bridge_Synth"/>
</dbReference>
<feature type="domain" description="BioF2-like acetyltransferase" evidence="1">
    <location>
        <begin position="154"/>
        <end position="285"/>
    </location>
</feature>
<gene>
    <name evidence="2" type="ORF">HNQ70_000015</name>
</gene>
<dbReference type="EMBL" id="JACHGB010000001">
    <property type="protein sequence ID" value="MBB5270031.1"/>
    <property type="molecule type" value="Genomic_DNA"/>
</dbReference>
<dbReference type="Pfam" id="PF13480">
    <property type="entry name" value="Acetyltransf_6"/>
    <property type="match status" value="1"/>
</dbReference>
<dbReference type="RefSeq" id="WP_183963105.1">
    <property type="nucleotide sequence ID" value="NZ_BAABEW010000003.1"/>
</dbReference>
<evidence type="ECO:0000259" key="1">
    <source>
        <dbReference type="Pfam" id="PF13480"/>
    </source>
</evidence>
<evidence type="ECO:0000313" key="3">
    <source>
        <dbReference type="Proteomes" id="UP000532440"/>
    </source>
</evidence>
<dbReference type="Proteomes" id="UP000532440">
    <property type="component" value="Unassembled WGS sequence"/>
</dbReference>
<accession>A0A7W8HDN6</accession>
<comment type="caution">
    <text evidence="2">The sequence shown here is derived from an EMBL/GenBank/DDBJ whole genome shotgun (WGS) entry which is preliminary data.</text>
</comment>
<dbReference type="NCBIfam" id="TIGR03019">
    <property type="entry name" value="pepcterm_femAB"/>
    <property type="match status" value="1"/>
</dbReference>